<gene>
    <name evidence="1" type="ORF">ACFSB2_20600</name>
</gene>
<proteinExistence type="predicted"/>
<reference evidence="2" key="1">
    <citation type="journal article" date="2019" name="Int. J. Syst. Evol. Microbiol.">
        <title>The Global Catalogue of Microorganisms (GCM) 10K type strain sequencing project: providing services to taxonomists for standard genome sequencing and annotation.</title>
        <authorList>
            <consortium name="The Broad Institute Genomics Platform"/>
            <consortium name="The Broad Institute Genome Sequencing Center for Infectious Disease"/>
            <person name="Wu L."/>
            <person name="Ma J."/>
        </authorList>
    </citation>
    <scope>NUCLEOTIDE SEQUENCE [LARGE SCALE GENOMIC DNA]</scope>
    <source>
        <strain evidence="2">CGMCC 1.12286</strain>
    </source>
</reference>
<protein>
    <submittedName>
        <fullName evidence="1">Uncharacterized protein</fullName>
    </submittedName>
</protein>
<keyword evidence="2" id="KW-1185">Reference proteome</keyword>
<accession>A0ABW4JMH1</accession>
<comment type="caution">
    <text evidence="1">The sequence shown here is derived from an EMBL/GenBank/DDBJ whole genome shotgun (WGS) entry which is preliminary data.</text>
</comment>
<dbReference type="Proteomes" id="UP001597079">
    <property type="component" value="Unassembled WGS sequence"/>
</dbReference>
<sequence length="60" mass="6954">MKLEMSAEEVVTQIKQLGEQGESLNKKKVKQSNPVLMQHALYYFPTWEHAVREIESPLNP</sequence>
<organism evidence="1 2">
    <name type="scientific">Alicyclobacillus fodiniaquatilis</name>
    <dbReference type="NCBI Taxonomy" id="1661150"/>
    <lineage>
        <taxon>Bacteria</taxon>
        <taxon>Bacillati</taxon>
        <taxon>Bacillota</taxon>
        <taxon>Bacilli</taxon>
        <taxon>Bacillales</taxon>
        <taxon>Alicyclobacillaceae</taxon>
        <taxon>Alicyclobacillus</taxon>
    </lineage>
</organism>
<name>A0ABW4JMH1_9BACL</name>
<dbReference type="RefSeq" id="WP_377944988.1">
    <property type="nucleotide sequence ID" value="NZ_JBHUCX010000083.1"/>
</dbReference>
<dbReference type="EMBL" id="JBHUCX010000083">
    <property type="protein sequence ID" value="MFD1677079.1"/>
    <property type="molecule type" value="Genomic_DNA"/>
</dbReference>
<evidence type="ECO:0000313" key="1">
    <source>
        <dbReference type="EMBL" id="MFD1677079.1"/>
    </source>
</evidence>
<evidence type="ECO:0000313" key="2">
    <source>
        <dbReference type="Proteomes" id="UP001597079"/>
    </source>
</evidence>